<dbReference type="Pfam" id="PF05239">
    <property type="entry name" value="PRC"/>
    <property type="match status" value="1"/>
</dbReference>
<dbReference type="Gene3D" id="4.10.540.10">
    <property type="entry name" value="Photosynthetic reaction centre, H subunit, N-terminal domain"/>
    <property type="match status" value="1"/>
</dbReference>
<proteinExistence type="predicted"/>
<reference evidence="5 6" key="1">
    <citation type="submission" date="2020-07" db="EMBL/GenBank/DDBJ databases">
        <title>Complete genome sequence for Sandaracinobacter sp. M6.</title>
        <authorList>
            <person name="Tang Y."/>
            <person name="Liu Q."/>
            <person name="Guo Z."/>
            <person name="Lei P."/>
            <person name="Huang B."/>
        </authorList>
    </citation>
    <scope>NUCLEOTIDE SEQUENCE [LARGE SCALE GENOMIC DNA]</scope>
    <source>
        <strain evidence="5 6">M6</strain>
    </source>
</reference>
<dbReference type="AlphaFoldDB" id="A0A7G5IKT8"/>
<dbReference type="SUPFAM" id="SSF50346">
    <property type="entry name" value="PRC-barrel domain"/>
    <property type="match status" value="1"/>
</dbReference>
<feature type="domain" description="PRC-barrel" evidence="4">
    <location>
        <begin position="148"/>
        <end position="215"/>
    </location>
</feature>
<evidence type="ECO:0000313" key="5">
    <source>
        <dbReference type="EMBL" id="QMW23980.1"/>
    </source>
</evidence>
<gene>
    <name evidence="5" type="primary">puhA</name>
    <name evidence="5" type="ORF">H3309_05805</name>
</gene>
<accession>A0A7G5IKT8</accession>
<organism evidence="5 6">
    <name type="scientific">Sandaracinobacteroides saxicola</name>
    <dbReference type="NCBI Taxonomy" id="2759707"/>
    <lineage>
        <taxon>Bacteria</taxon>
        <taxon>Pseudomonadati</taxon>
        <taxon>Pseudomonadota</taxon>
        <taxon>Alphaproteobacteria</taxon>
        <taxon>Sphingomonadales</taxon>
        <taxon>Sphingosinicellaceae</taxon>
        <taxon>Sandaracinobacteroides</taxon>
    </lineage>
</organism>
<dbReference type="Gene3D" id="3.90.50.10">
    <property type="entry name" value="Photosynthetic Reaction Center, subunit H, domain 2"/>
    <property type="match status" value="1"/>
</dbReference>
<dbReference type="InterPro" id="IPR015810">
    <property type="entry name" value="Photo_RC_H_N"/>
</dbReference>
<keyword evidence="2" id="KW-0812">Transmembrane</keyword>
<dbReference type="Pfam" id="PF03967">
    <property type="entry name" value="PRCH"/>
    <property type="match status" value="1"/>
</dbReference>
<dbReference type="InterPro" id="IPR027275">
    <property type="entry name" value="PRC-brl_dom"/>
</dbReference>
<dbReference type="NCBIfam" id="TIGR01150">
    <property type="entry name" value="puhA"/>
    <property type="match status" value="1"/>
</dbReference>
<dbReference type="InterPro" id="IPR011033">
    <property type="entry name" value="PRC_barrel-like_sf"/>
</dbReference>
<sequence length="259" mass="27504">MDNVHLVGGLDVAELTVYAFFAFFLGLVIYLRREDRREGYPLEDDLSGRLYPVDSPIQVATPKTFRMPHGLPDVTTPTRDREAPVPANAARTSPFSGSPLVPIGDPLAAGVGPGAWAARADRPDLDFEGHPRIVPIGSTHGVTILAGDRDPRGLAVVGADGSTAGTVSDLWVDKADHLIRYLAVSLANGAGTVLVPMTMAKVQPGRNRVVVSAVTAAQFAGAPRLAADQQITLLEEEKIVAYFGAGYLYATPDRAEPLI</sequence>
<evidence type="ECO:0000256" key="1">
    <source>
        <dbReference type="SAM" id="MobiDB-lite"/>
    </source>
</evidence>
<dbReference type="InterPro" id="IPR014747">
    <property type="entry name" value="Bac_photo_RC_H_C"/>
</dbReference>
<dbReference type="SUPFAM" id="SSF81490">
    <property type="entry name" value="Photosystem II reaction centre subunit H, transmembrane region"/>
    <property type="match status" value="1"/>
</dbReference>
<keyword evidence="2" id="KW-1133">Transmembrane helix</keyword>
<dbReference type="GO" id="GO:0019684">
    <property type="term" value="P:photosynthesis, light reaction"/>
    <property type="evidence" value="ECO:0007669"/>
    <property type="project" value="InterPro"/>
</dbReference>
<protein>
    <submittedName>
        <fullName evidence="5">Photosynthetic reaction center subunit H</fullName>
    </submittedName>
</protein>
<feature type="domain" description="Photosynthetic reaction centre H subunit N-terminal" evidence="3">
    <location>
        <begin position="6"/>
        <end position="136"/>
    </location>
</feature>
<keyword evidence="6" id="KW-1185">Reference proteome</keyword>
<name>A0A7G5IKT8_9SPHN</name>
<dbReference type="InterPro" id="IPR037097">
    <property type="entry name" value="Photo_RC_H_N_sf"/>
</dbReference>
<evidence type="ECO:0000256" key="2">
    <source>
        <dbReference type="SAM" id="Phobius"/>
    </source>
</evidence>
<dbReference type="KEGG" id="sand:H3309_05805"/>
<evidence type="ECO:0000259" key="3">
    <source>
        <dbReference type="Pfam" id="PF03967"/>
    </source>
</evidence>
<evidence type="ECO:0000259" key="4">
    <source>
        <dbReference type="Pfam" id="PF05239"/>
    </source>
</evidence>
<keyword evidence="2" id="KW-0472">Membrane</keyword>
<dbReference type="GO" id="GO:0030077">
    <property type="term" value="C:plasma membrane light-harvesting complex"/>
    <property type="evidence" value="ECO:0007669"/>
    <property type="project" value="InterPro"/>
</dbReference>
<feature type="transmembrane region" description="Helical" evidence="2">
    <location>
        <begin position="12"/>
        <end position="31"/>
    </location>
</feature>
<dbReference type="EMBL" id="CP059851">
    <property type="protein sequence ID" value="QMW23980.1"/>
    <property type="molecule type" value="Genomic_DNA"/>
</dbReference>
<dbReference type="Proteomes" id="UP000515292">
    <property type="component" value="Chromosome"/>
</dbReference>
<dbReference type="InterPro" id="IPR005652">
    <property type="entry name" value="Photo_RC_H"/>
</dbReference>
<dbReference type="RefSeq" id="WP_182297803.1">
    <property type="nucleotide sequence ID" value="NZ_CP059851.1"/>
</dbReference>
<feature type="region of interest" description="Disordered" evidence="1">
    <location>
        <begin position="64"/>
        <end position="93"/>
    </location>
</feature>
<evidence type="ECO:0000313" key="6">
    <source>
        <dbReference type="Proteomes" id="UP000515292"/>
    </source>
</evidence>